<feature type="compositionally biased region" description="Low complexity" evidence="2">
    <location>
        <begin position="107"/>
        <end position="132"/>
    </location>
</feature>
<protein>
    <submittedName>
        <fullName evidence="4">N-acetylmuramoyl-L-alanine amidase, family 4</fullName>
    </submittedName>
</protein>
<reference evidence="4" key="1">
    <citation type="submission" date="2013-08" db="EMBL/GenBank/DDBJ databases">
        <authorList>
            <person name="Mendez C."/>
            <person name="Richter M."/>
            <person name="Ferrer M."/>
            <person name="Sanchez J."/>
        </authorList>
    </citation>
    <scope>NUCLEOTIDE SEQUENCE</scope>
</reference>
<organism evidence="4">
    <name type="scientific">mine drainage metagenome</name>
    <dbReference type="NCBI Taxonomy" id="410659"/>
    <lineage>
        <taxon>unclassified sequences</taxon>
        <taxon>metagenomes</taxon>
        <taxon>ecological metagenomes</taxon>
    </lineage>
</organism>
<feature type="non-terminal residue" evidence="4">
    <location>
        <position position="1"/>
    </location>
</feature>
<gene>
    <name evidence="4" type="ORF">B1B_12998</name>
</gene>
<dbReference type="PANTHER" id="PTHR33308">
    <property type="entry name" value="PEPTIDOGLYCAN HYDROLASE FLGJ"/>
    <property type="match status" value="1"/>
</dbReference>
<dbReference type="AlphaFoldDB" id="T0ZC88"/>
<feature type="compositionally biased region" description="Pro residues" evidence="2">
    <location>
        <begin position="133"/>
        <end position="163"/>
    </location>
</feature>
<keyword evidence="1" id="KW-0378">Hydrolase</keyword>
<evidence type="ECO:0000313" key="4">
    <source>
        <dbReference type="EMBL" id="EQD45601.1"/>
    </source>
</evidence>
<feature type="region of interest" description="Disordered" evidence="2">
    <location>
        <begin position="96"/>
        <end position="181"/>
    </location>
</feature>
<dbReference type="GO" id="GO:0004040">
    <property type="term" value="F:amidase activity"/>
    <property type="evidence" value="ECO:0007669"/>
    <property type="project" value="InterPro"/>
</dbReference>
<reference evidence="4" key="2">
    <citation type="journal article" date="2014" name="ISME J.">
        <title>Microbial stratification in low pH oxic and suboxic macroscopic growths along an acid mine drainage.</title>
        <authorList>
            <person name="Mendez-Garcia C."/>
            <person name="Mesa V."/>
            <person name="Sprenger R.R."/>
            <person name="Richter M."/>
            <person name="Diez M.S."/>
            <person name="Solano J."/>
            <person name="Bargiela R."/>
            <person name="Golyshina O.V."/>
            <person name="Manteca A."/>
            <person name="Ramos J.L."/>
            <person name="Gallego J.R."/>
            <person name="Llorente I."/>
            <person name="Martins Dos Santos V.A."/>
            <person name="Jensen O.N."/>
            <person name="Pelaez A.I."/>
            <person name="Sanchez J."/>
            <person name="Ferrer M."/>
        </authorList>
    </citation>
    <scope>NUCLEOTIDE SEQUENCE</scope>
</reference>
<name>T0ZC88_9ZZZZ</name>
<evidence type="ECO:0000259" key="3">
    <source>
        <dbReference type="SMART" id="SM00047"/>
    </source>
</evidence>
<evidence type="ECO:0000256" key="2">
    <source>
        <dbReference type="SAM" id="MobiDB-lite"/>
    </source>
</evidence>
<dbReference type="Pfam" id="PF01832">
    <property type="entry name" value="Glucosaminidase"/>
    <property type="match status" value="1"/>
</dbReference>
<dbReference type="PANTHER" id="PTHR33308:SF9">
    <property type="entry name" value="PEPTIDOGLYCAN HYDROLASE FLGJ"/>
    <property type="match status" value="1"/>
</dbReference>
<accession>T0ZC88</accession>
<dbReference type="Gene3D" id="1.10.530.10">
    <property type="match status" value="1"/>
</dbReference>
<dbReference type="InterPro" id="IPR002901">
    <property type="entry name" value="MGlyc_endo_b_GlcNAc-like_dom"/>
</dbReference>
<proteinExistence type="predicted"/>
<feature type="domain" description="Mannosyl-glycoprotein endo-beta-N-acetylglucosamidase-like" evidence="3">
    <location>
        <begin position="192"/>
        <end position="332"/>
    </location>
</feature>
<dbReference type="InterPro" id="IPR051056">
    <property type="entry name" value="Glycosyl_Hydrolase_73"/>
</dbReference>
<comment type="caution">
    <text evidence="4">The sequence shown here is derived from an EMBL/GenBank/DDBJ whole genome shotgun (WGS) entry which is preliminary data.</text>
</comment>
<dbReference type="EMBL" id="AUZY01008549">
    <property type="protein sequence ID" value="EQD45601.1"/>
    <property type="molecule type" value="Genomic_DNA"/>
</dbReference>
<evidence type="ECO:0000256" key="1">
    <source>
        <dbReference type="ARBA" id="ARBA00022801"/>
    </source>
</evidence>
<sequence length="336" mass="34835">QIIQARYQLAALISTEYTGAPNGMLEVLASTSLSDALDTQIALARMATAEKQSLGRLTANLKAAQSDRALLVREQAQAAMTAARLQAEEIAAAFLAANPPPPPMPAPTSAGASLTQHATHPQPAAPTTAPTIAPTPIPSPVATPTPTPTATPTPAATPTPTAPPVSSTPAQRPFTVSTNLTQPSGITLNQIQEFLQGTPLEADAAYFLQAQATTHVSAIYLVSDAVLETGFGTSQLYTVKHNLFGFQAYDVNPFGDGATFPSDQACIGFVSWYVSVYYLTPPGSQVPNQGSQGGEVATGQFYNGPTATGMNVDYASDPLWAAKIAAIGDQLQAMPA</sequence>
<dbReference type="SMART" id="SM00047">
    <property type="entry name" value="LYZ2"/>
    <property type="match status" value="1"/>
</dbReference>